<dbReference type="EMBL" id="PDCK01000040">
    <property type="protein sequence ID" value="PRQ48207.1"/>
    <property type="molecule type" value="Genomic_DNA"/>
</dbReference>
<keyword evidence="2" id="KW-1185">Reference proteome</keyword>
<evidence type="ECO:0000313" key="2">
    <source>
        <dbReference type="Proteomes" id="UP000238479"/>
    </source>
</evidence>
<name>A0A2P6RP68_ROSCH</name>
<protein>
    <submittedName>
        <fullName evidence="1">Uncharacterized protein</fullName>
    </submittedName>
</protein>
<organism evidence="1 2">
    <name type="scientific">Rosa chinensis</name>
    <name type="common">China rose</name>
    <dbReference type="NCBI Taxonomy" id="74649"/>
    <lineage>
        <taxon>Eukaryota</taxon>
        <taxon>Viridiplantae</taxon>
        <taxon>Streptophyta</taxon>
        <taxon>Embryophyta</taxon>
        <taxon>Tracheophyta</taxon>
        <taxon>Spermatophyta</taxon>
        <taxon>Magnoliopsida</taxon>
        <taxon>eudicotyledons</taxon>
        <taxon>Gunneridae</taxon>
        <taxon>Pentapetalae</taxon>
        <taxon>rosids</taxon>
        <taxon>fabids</taxon>
        <taxon>Rosales</taxon>
        <taxon>Rosaceae</taxon>
        <taxon>Rosoideae</taxon>
        <taxon>Rosoideae incertae sedis</taxon>
        <taxon>Rosa</taxon>
    </lineage>
</organism>
<comment type="caution">
    <text evidence="1">The sequence shown here is derived from an EMBL/GenBank/DDBJ whole genome shotgun (WGS) entry which is preliminary data.</text>
</comment>
<dbReference type="Proteomes" id="UP000238479">
    <property type="component" value="Chromosome 2"/>
</dbReference>
<proteinExistence type="predicted"/>
<gene>
    <name evidence="1" type="ORF">RchiOBHm_Chr2g0108111</name>
</gene>
<dbReference type="Gramene" id="PRQ48207">
    <property type="protein sequence ID" value="PRQ48207"/>
    <property type="gene ID" value="RchiOBHm_Chr2g0108111"/>
</dbReference>
<evidence type="ECO:0000313" key="1">
    <source>
        <dbReference type="EMBL" id="PRQ48207.1"/>
    </source>
</evidence>
<dbReference type="AlphaFoldDB" id="A0A2P6RP68"/>
<accession>A0A2P6RP68</accession>
<sequence>MRSGEYGERNGHWFSSMYIEGSYVELISYLVTKNGKVLSFGSTGGEIVLIIWVYSVDLTCA</sequence>
<reference evidence="1 2" key="1">
    <citation type="journal article" date="2018" name="Nat. Genet.">
        <title>The Rosa genome provides new insights in the design of modern roses.</title>
        <authorList>
            <person name="Bendahmane M."/>
        </authorList>
    </citation>
    <scope>NUCLEOTIDE SEQUENCE [LARGE SCALE GENOMIC DNA]</scope>
    <source>
        <strain evidence="2">cv. Old Blush</strain>
    </source>
</reference>